<comment type="caution">
    <text evidence="1">The sequence shown here is derived from an EMBL/GenBank/DDBJ whole genome shotgun (WGS) entry which is preliminary data.</text>
</comment>
<evidence type="ECO:0000313" key="1">
    <source>
        <dbReference type="EMBL" id="KAK0621256.1"/>
    </source>
</evidence>
<proteinExistence type="predicted"/>
<reference evidence="1" key="1">
    <citation type="submission" date="2023-06" db="EMBL/GenBank/DDBJ databases">
        <title>Genome-scale phylogeny and comparative genomics of the fungal order Sordariales.</title>
        <authorList>
            <consortium name="Lawrence Berkeley National Laboratory"/>
            <person name="Hensen N."/>
            <person name="Bonometti L."/>
            <person name="Westerberg I."/>
            <person name="Brannstrom I.O."/>
            <person name="Guillou S."/>
            <person name="Cros-Aarteil S."/>
            <person name="Calhoun S."/>
            <person name="Haridas S."/>
            <person name="Kuo A."/>
            <person name="Mondo S."/>
            <person name="Pangilinan J."/>
            <person name="Riley R."/>
            <person name="LaButti K."/>
            <person name="Andreopoulos B."/>
            <person name="Lipzen A."/>
            <person name="Chen C."/>
            <person name="Yanf M."/>
            <person name="Daum C."/>
            <person name="Ng V."/>
            <person name="Clum A."/>
            <person name="Steindorff A."/>
            <person name="Ohm R."/>
            <person name="Martin F."/>
            <person name="Silar P."/>
            <person name="Natvig D."/>
            <person name="Lalanne C."/>
            <person name="Gautier V."/>
            <person name="Ament-velasquez S.L."/>
            <person name="Kruys A."/>
            <person name="Hutchinson M.I."/>
            <person name="Powell A.J."/>
            <person name="Barry K."/>
            <person name="Miller A.N."/>
            <person name="Grigoriev I.V."/>
            <person name="Debuchy R."/>
            <person name="Gladieux P."/>
            <person name="Thoren M.H."/>
            <person name="Johannesson H."/>
        </authorList>
    </citation>
    <scope>NUCLEOTIDE SEQUENCE</scope>
    <source>
        <strain evidence="1">SMH3391-2</strain>
    </source>
</reference>
<dbReference type="EMBL" id="JAULSR010000004">
    <property type="protein sequence ID" value="KAK0621256.1"/>
    <property type="molecule type" value="Genomic_DNA"/>
</dbReference>
<accession>A0AA39WTH3</accession>
<dbReference type="AlphaFoldDB" id="A0AA39WTH3"/>
<protein>
    <submittedName>
        <fullName evidence="1">Uncharacterized protein</fullName>
    </submittedName>
</protein>
<keyword evidence="2" id="KW-1185">Reference proteome</keyword>
<dbReference type="Proteomes" id="UP001174934">
    <property type="component" value="Unassembled WGS sequence"/>
</dbReference>
<organism evidence="1 2">
    <name type="scientific">Bombardia bombarda</name>
    <dbReference type="NCBI Taxonomy" id="252184"/>
    <lineage>
        <taxon>Eukaryota</taxon>
        <taxon>Fungi</taxon>
        <taxon>Dikarya</taxon>
        <taxon>Ascomycota</taxon>
        <taxon>Pezizomycotina</taxon>
        <taxon>Sordariomycetes</taxon>
        <taxon>Sordariomycetidae</taxon>
        <taxon>Sordariales</taxon>
        <taxon>Lasiosphaeriaceae</taxon>
        <taxon>Bombardia</taxon>
    </lineage>
</organism>
<gene>
    <name evidence="1" type="ORF">B0T17DRAFT_600142</name>
</gene>
<evidence type="ECO:0000313" key="2">
    <source>
        <dbReference type="Proteomes" id="UP001174934"/>
    </source>
</evidence>
<name>A0AA39WTH3_9PEZI</name>
<sequence>MIYAFRRTGSQNWRRVYPFPNLNLICIQSHNASRGIRGTKHCLGCFTSPASVISLVAVLWACTPKSRRTSRVPTQD</sequence>